<dbReference type="PATRIC" id="fig|81035.3.peg.3513"/>
<protein>
    <submittedName>
        <fullName evidence="1">TnpA repressor protein</fullName>
    </submittedName>
</protein>
<dbReference type="EMBL" id="LGLN01000095">
    <property type="protein sequence ID" value="KPC24096.1"/>
    <property type="molecule type" value="Genomic_DNA"/>
</dbReference>
<organism evidence="1 2">
    <name type="scientific">Pseudomonas syringae pv. cilantro</name>
    <dbReference type="NCBI Taxonomy" id="81035"/>
    <lineage>
        <taxon>Bacteria</taxon>
        <taxon>Pseudomonadati</taxon>
        <taxon>Pseudomonadota</taxon>
        <taxon>Gammaproteobacteria</taxon>
        <taxon>Pseudomonadales</taxon>
        <taxon>Pseudomonadaceae</taxon>
        <taxon>Pseudomonas</taxon>
        <taxon>Pseudomonas syringae</taxon>
    </lineage>
</organism>
<name>A0A0N0GCJ3_PSESX</name>
<reference evidence="1 2" key="2">
    <citation type="submission" date="2015-10" db="EMBL/GenBank/DDBJ databases">
        <title>Comparative genomics and high-throughput reverse genetic screens identify a new phytobacterial MAMP and an Arabidopsis receptor required for immune elicitation.</title>
        <authorList>
            <person name="Mott G.A."/>
            <person name="Thakur S."/>
            <person name="Wang P.W."/>
            <person name="Desveaux D."/>
            <person name="Guttman D.S."/>
        </authorList>
    </citation>
    <scope>NUCLEOTIDE SEQUENCE [LARGE SCALE GENOMIC DNA]</scope>
    <source>
        <strain evidence="1 2">0788_9</strain>
    </source>
</reference>
<gene>
    <name evidence="1" type="ORF">ABJ99_3287</name>
</gene>
<dbReference type="AlphaFoldDB" id="A0A0N0GCJ3"/>
<evidence type="ECO:0000313" key="1">
    <source>
        <dbReference type="EMBL" id="KPC24096.1"/>
    </source>
</evidence>
<dbReference type="RefSeq" id="WP_007247606.1">
    <property type="nucleotide sequence ID" value="NZ_LGLN01000095.1"/>
</dbReference>
<accession>A0A0N0GCJ3</accession>
<dbReference type="Proteomes" id="UP000037891">
    <property type="component" value="Unassembled WGS sequence"/>
</dbReference>
<reference evidence="1 2" key="1">
    <citation type="submission" date="2015-07" db="EMBL/GenBank/DDBJ databases">
        <authorList>
            <person name="Noorani M."/>
        </authorList>
    </citation>
    <scope>NUCLEOTIDE SEQUENCE [LARGE SCALE GENOMIC DNA]</scope>
    <source>
        <strain evidence="1 2">0788_9</strain>
    </source>
</reference>
<comment type="caution">
    <text evidence="1">The sequence shown here is derived from an EMBL/GenBank/DDBJ whole genome shotgun (WGS) entry which is preliminary data.</text>
</comment>
<evidence type="ECO:0000313" key="2">
    <source>
        <dbReference type="Proteomes" id="UP000037891"/>
    </source>
</evidence>
<sequence length="120" mass="13245">MPISSTDEEWDELVPENFDTTALLRAVDAVDVLREDLNDREGGGPPQLRTDLLLLHQLAMAVFNDGSRSQVAGLFEFAVDLEDQVLGLMTSLEQVQETLSKLTALYPESLSYEDGDVSES</sequence>
<proteinExistence type="predicted"/>